<feature type="non-terminal residue" evidence="1">
    <location>
        <position position="1"/>
    </location>
</feature>
<reference evidence="1" key="1">
    <citation type="journal article" date="2015" name="Nature">
        <title>Complex archaea that bridge the gap between prokaryotes and eukaryotes.</title>
        <authorList>
            <person name="Spang A."/>
            <person name="Saw J.H."/>
            <person name="Jorgensen S.L."/>
            <person name="Zaremba-Niedzwiedzka K."/>
            <person name="Martijn J."/>
            <person name="Lind A.E."/>
            <person name="van Eijk R."/>
            <person name="Schleper C."/>
            <person name="Guy L."/>
            <person name="Ettema T.J."/>
        </authorList>
    </citation>
    <scope>NUCLEOTIDE SEQUENCE</scope>
</reference>
<accession>A0A0F9C1Y3</accession>
<protein>
    <submittedName>
        <fullName evidence="1">Uncharacterized protein</fullName>
    </submittedName>
</protein>
<sequence length="30" mass="3516">INEQIRVIMELANRIKNVVFGTFSSFFTQI</sequence>
<dbReference type="AlphaFoldDB" id="A0A0F9C1Y3"/>
<name>A0A0F9C1Y3_9ZZZZ</name>
<comment type="caution">
    <text evidence="1">The sequence shown here is derived from an EMBL/GenBank/DDBJ whole genome shotgun (WGS) entry which is preliminary data.</text>
</comment>
<organism evidence="1">
    <name type="scientific">marine sediment metagenome</name>
    <dbReference type="NCBI Taxonomy" id="412755"/>
    <lineage>
        <taxon>unclassified sequences</taxon>
        <taxon>metagenomes</taxon>
        <taxon>ecological metagenomes</taxon>
    </lineage>
</organism>
<gene>
    <name evidence="1" type="ORF">LCGC14_2720450</name>
</gene>
<proteinExistence type="predicted"/>
<evidence type="ECO:0000313" key="1">
    <source>
        <dbReference type="EMBL" id="KKK90691.1"/>
    </source>
</evidence>
<dbReference type="EMBL" id="LAZR01048984">
    <property type="protein sequence ID" value="KKK90691.1"/>
    <property type="molecule type" value="Genomic_DNA"/>
</dbReference>